<dbReference type="GO" id="GO:0006465">
    <property type="term" value="P:signal peptide processing"/>
    <property type="evidence" value="ECO:0007669"/>
    <property type="project" value="UniProtKB-UniRule"/>
</dbReference>
<dbReference type="CDD" id="cd06462">
    <property type="entry name" value="Peptidase_S24_S26"/>
    <property type="match status" value="1"/>
</dbReference>
<dbReference type="RefSeq" id="WP_147683120.1">
    <property type="nucleotide sequence ID" value="NZ_VDUX01000001.1"/>
</dbReference>
<protein>
    <recommendedName>
        <fullName evidence="1">Signal peptidase I</fullName>
        <ecNumber evidence="1">3.4.21.89</ecNumber>
    </recommendedName>
</protein>
<comment type="caution">
    <text evidence="4">The sequence shown here is derived from an EMBL/GenBank/DDBJ whole genome shotgun (WGS) entry which is preliminary data.</text>
</comment>
<proteinExistence type="predicted"/>
<keyword evidence="3" id="KW-0472">Membrane</keyword>
<dbReference type="AlphaFoldDB" id="A0A5C8NPC5"/>
<dbReference type="Proteomes" id="UP000321571">
    <property type="component" value="Unassembled WGS sequence"/>
</dbReference>
<evidence type="ECO:0000313" key="5">
    <source>
        <dbReference type="Proteomes" id="UP000321571"/>
    </source>
</evidence>
<evidence type="ECO:0000256" key="2">
    <source>
        <dbReference type="SAM" id="MobiDB-lite"/>
    </source>
</evidence>
<name>A0A5C8NPC5_9ACTN</name>
<keyword evidence="3" id="KW-1133">Transmembrane helix</keyword>
<dbReference type="GO" id="GO:0009003">
    <property type="term" value="F:signal peptidase activity"/>
    <property type="evidence" value="ECO:0007669"/>
    <property type="project" value="UniProtKB-EC"/>
</dbReference>
<reference evidence="4 5" key="1">
    <citation type="submission" date="2019-06" db="EMBL/GenBank/DDBJ databases">
        <title>Aeromicrobium sp. nov., isolated from a maize field.</title>
        <authorList>
            <person name="Lin S.-Y."/>
            <person name="Tsai C.-F."/>
            <person name="Young C.-C."/>
        </authorList>
    </citation>
    <scope>NUCLEOTIDE SEQUENCE [LARGE SCALE GENOMIC DNA]</scope>
    <source>
        <strain evidence="4 5">CC-CFT486</strain>
    </source>
</reference>
<gene>
    <name evidence="4" type="ORF">FHP06_01545</name>
</gene>
<evidence type="ECO:0000313" key="4">
    <source>
        <dbReference type="EMBL" id="TXL62950.1"/>
    </source>
</evidence>
<keyword evidence="3" id="KW-0812">Transmembrane</keyword>
<accession>A0A5C8NPC5</accession>
<dbReference type="GO" id="GO:0004252">
    <property type="term" value="F:serine-type endopeptidase activity"/>
    <property type="evidence" value="ECO:0007669"/>
    <property type="project" value="UniProtKB-UniRule"/>
</dbReference>
<evidence type="ECO:0000256" key="3">
    <source>
        <dbReference type="SAM" id="Phobius"/>
    </source>
</evidence>
<keyword evidence="5" id="KW-1185">Reference proteome</keyword>
<evidence type="ECO:0000256" key="1">
    <source>
        <dbReference type="NCBIfam" id="TIGR02228"/>
    </source>
</evidence>
<feature type="transmembrane region" description="Helical" evidence="3">
    <location>
        <begin position="182"/>
        <end position="201"/>
    </location>
</feature>
<dbReference type="EC" id="3.4.21.89" evidence="1"/>
<dbReference type="OrthoDB" id="3790724at2"/>
<feature type="transmembrane region" description="Helical" evidence="3">
    <location>
        <begin position="54"/>
        <end position="78"/>
    </location>
</feature>
<dbReference type="NCBIfam" id="TIGR02228">
    <property type="entry name" value="sigpep_I_arch"/>
    <property type="match status" value="1"/>
</dbReference>
<dbReference type="InterPro" id="IPR001733">
    <property type="entry name" value="Peptidase_S26B"/>
</dbReference>
<sequence length="367" mass="37665">MTRRKLAKAKTEQAPQARAVHGAWQQAADARASGPGRRARRSRRVLSLKGLREGLLTFGAVAGFICIAATVASFAFGIQPVIFRSGSMSPAIDTGALAISHDVPAKDLKVGDVVTVKTDAGIRVTHRIKDVSLVNGKASLVLKGDANKTPDDKVYVVPSADRVLFSVPKAGYVVSWLSGPTGVFAGGLLAGLLVITAFGPGTRKPRRGGTRKLFGISIATVTVGLLATGVGGPTNTQAFYTDQATLASGTFTAGNYPGPVVKPVVTSCVRIDNGNNGDHPIKITWNAVPGANGYKVAYTNTGGGPQGNVSLGAAVLTFQTPAGAYKNTSGTISVVATFPSAPDSPATVYNHSGSGNPVANYNCVPAP</sequence>
<organism evidence="4 5">
    <name type="scientific">Aeromicrobium terrae</name>
    <dbReference type="NCBI Taxonomy" id="2498846"/>
    <lineage>
        <taxon>Bacteria</taxon>
        <taxon>Bacillati</taxon>
        <taxon>Actinomycetota</taxon>
        <taxon>Actinomycetes</taxon>
        <taxon>Propionibacteriales</taxon>
        <taxon>Nocardioidaceae</taxon>
        <taxon>Aeromicrobium</taxon>
    </lineage>
</organism>
<dbReference type="EMBL" id="VDUX01000001">
    <property type="protein sequence ID" value="TXL62950.1"/>
    <property type="molecule type" value="Genomic_DNA"/>
</dbReference>
<keyword evidence="4" id="KW-0378">Hydrolase</keyword>
<dbReference type="GO" id="GO:0016020">
    <property type="term" value="C:membrane"/>
    <property type="evidence" value="ECO:0007669"/>
    <property type="project" value="UniProtKB-UniRule"/>
</dbReference>
<feature type="transmembrane region" description="Helical" evidence="3">
    <location>
        <begin position="213"/>
        <end position="232"/>
    </location>
</feature>
<feature type="region of interest" description="Disordered" evidence="2">
    <location>
        <begin position="1"/>
        <end position="23"/>
    </location>
</feature>